<evidence type="ECO:0000256" key="4">
    <source>
        <dbReference type="ARBA" id="ARBA00022840"/>
    </source>
</evidence>
<proteinExistence type="inferred from homology"/>
<comment type="caution">
    <text evidence="7">The sequence shown here is derived from an EMBL/GenBank/DDBJ whole genome shotgun (WGS) entry which is preliminary data.</text>
</comment>
<dbReference type="GO" id="GO:0016887">
    <property type="term" value="F:ATP hydrolysis activity"/>
    <property type="evidence" value="ECO:0007669"/>
    <property type="project" value="InterPro"/>
</dbReference>
<dbReference type="PANTHER" id="PTHR43820">
    <property type="entry name" value="HIGH-AFFINITY BRANCHED-CHAIN AMINO ACID TRANSPORT ATP-BINDING PROTEIN LIVF"/>
    <property type="match status" value="1"/>
</dbReference>
<dbReference type="AlphaFoldDB" id="A0A941CQG7"/>
<dbReference type="Gene3D" id="3.40.50.300">
    <property type="entry name" value="P-loop containing nucleotide triphosphate hydrolases"/>
    <property type="match status" value="1"/>
</dbReference>
<dbReference type="GO" id="GO:0005524">
    <property type="term" value="F:ATP binding"/>
    <property type="evidence" value="ECO:0007669"/>
    <property type="project" value="UniProtKB-KW"/>
</dbReference>
<dbReference type="InterPro" id="IPR003593">
    <property type="entry name" value="AAA+_ATPase"/>
</dbReference>
<dbReference type="Pfam" id="PF00005">
    <property type="entry name" value="ABC_tran"/>
    <property type="match status" value="1"/>
</dbReference>
<dbReference type="PANTHER" id="PTHR43820:SF4">
    <property type="entry name" value="HIGH-AFFINITY BRANCHED-CHAIN AMINO ACID TRANSPORT ATP-BINDING PROTEIN LIVF"/>
    <property type="match status" value="1"/>
</dbReference>
<dbReference type="PROSITE" id="PS00211">
    <property type="entry name" value="ABC_TRANSPORTER_1"/>
    <property type="match status" value="1"/>
</dbReference>
<organism evidence="7 8">
    <name type="scientific">Proteiniclasticum sediminis</name>
    <dbReference type="NCBI Taxonomy" id="2804028"/>
    <lineage>
        <taxon>Bacteria</taxon>
        <taxon>Bacillati</taxon>
        <taxon>Bacillota</taxon>
        <taxon>Clostridia</taxon>
        <taxon>Eubacteriales</taxon>
        <taxon>Clostridiaceae</taxon>
        <taxon>Proteiniclasticum</taxon>
    </lineage>
</organism>
<sequence length="235" mass="25694">MLLEIRDLHVSYGKIKALNGLSLDVEKGKIVSIIGANGAGKSTLLDAISGRVKKNRGEILFEGNTLPKDVHKVVHTGITQVPEGRKIFAGLTVEENLIMGGITKPKASTKGTEEEMYKLFPVLLERKHQQAGTLSGGEQQMLALARGLMSQPKLLLLDEPSLGLAPIIINQMFDFIRAIRDMGYTILLVEQNATKALSLCDYAYVIENGQVRMQGTAEELMSRSDIVSAYLGEKK</sequence>
<dbReference type="Proteomes" id="UP000675379">
    <property type="component" value="Unassembled WGS sequence"/>
</dbReference>
<evidence type="ECO:0000313" key="7">
    <source>
        <dbReference type="EMBL" id="MBR0576900.1"/>
    </source>
</evidence>
<dbReference type="GO" id="GO:0015658">
    <property type="term" value="F:branched-chain amino acid transmembrane transporter activity"/>
    <property type="evidence" value="ECO:0007669"/>
    <property type="project" value="TreeGrafter"/>
</dbReference>
<keyword evidence="8" id="KW-1185">Reference proteome</keyword>
<feature type="domain" description="ABC transporter" evidence="6">
    <location>
        <begin position="3"/>
        <end position="233"/>
    </location>
</feature>
<gene>
    <name evidence="7" type="ORF">KCG48_11295</name>
</gene>
<keyword evidence="3" id="KW-0547">Nucleotide-binding</keyword>
<dbReference type="EMBL" id="JAGSCS010000016">
    <property type="protein sequence ID" value="MBR0576900.1"/>
    <property type="molecule type" value="Genomic_DNA"/>
</dbReference>
<evidence type="ECO:0000256" key="5">
    <source>
        <dbReference type="ARBA" id="ARBA00022970"/>
    </source>
</evidence>
<protein>
    <submittedName>
        <fullName evidence="7">ABC transporter ATP-binding protein</fullName>
    </submittedName>
</protein>
<reference evidence="7" key="1">
    <citation type="submission" date="2021-04" db="EMBL/GenBank/DDBJ databases">
        <title>Proteiniclasticum sedimins sp. nov., an obligate anaerobic bacterium isolated from anaerobic sludge.</title>
        <authorList>
            <person name="Liu J."/>
        </authorList>
    </citation>
    <scope>NUCLEOTIDE SEQUENCE</scope>
    <source>
        <strain evidence="7">BAD-10</strain>
    </source>
</reference>
<evidence type="ECO:0000256" key="2">
    <source>
        <dbReference type="ARBA" id="ARBA00022448"/>
    </source>
</evidence>
<keyword evidence="2" id="KW-0813">Transport</keyword>
<dbReference type="InterPro" id="IPR052156">
    <property type="entry name" value="BCAA_Transport_ATP-bd_LivF"/>
</dbReference>
<accession>A0A941CQG7</accession>
<dbReference type="InterPro" id="IPR027417">
    <property type="entry name" value="P-loop_NTPase"/>
</dbReference>
<dbReference type="PROSITE" id="PS50893">
    <property type="entry name" value="ABC_TRANSPORTER_2"/>
    <property type="match status" value="1"/>
</dbReference>
<evidence type="ECO:0000259" key="6">
    <source>
        <dbReference type="PROSITE" id="PS50893"/>
    </source>
</evidence>
<dbReference type="SUPFAM" id="SSF52540">
    <property type="entry name" value="P-loop containing nucleoside triphosphate hydrolases"/>
    <property type="match status" value="1"/>
</dbReference>
<evidence type="ECO:0000256" key="1">
    <source>
        <dbReference type="ARBA" id="ARBA00005417"/>
    </source>
</evidence>
<dbReference type="InterPro" id="IPR017871">
    <property type="entry name" value="ABC_transporter-like_CS"/>
</dbReference>
<keyword evidence="5" id="KW-0029">Amino-acid transport</keyword>
<evidence type="ECO:0000313" key="8">
    <source>
        <dbReference type="Proteomes" id="UP000675379"/>
    </source>
</evidence>
<dbReference type="CDD" id="cd03224">
    <property type="entry name" value="ABC_TM1139_LivF_branched"/>
    <property type="match status" value="1"/>
</dbReference>
<dbReference type="InterPro" id="IPR003439">
    <property type="entry name" value="ABC_transporter-like_ATP-bd"/>
</dbReference>
<dbReference type="GO" id="GO:0015807">
    <property type="term" value="P:L-amino acid transport"/>
    <property type="evidence" value="ECO:0007669"/>
    <property type="project" value="TreeGrafter"/>
</dbReference>
<dbReference type="RefSeq" id="WP_211802316.1">
    <property type="nucleotide sequence ID" value="NZ_JAGSCS010000016.1"/>
</dbReference>
<comment type="similarity">
    <text evidence="1">Belongs to the ABC transporter superfamily.</text>
</comment>
<keyword evidence="4 7" id="KW-0067">ATP-binding</keyword>
<evidence type="ECO:0000256" key="3">
    <source>
        <dbReference type="ARBA" id="ARBA00022741"/>
    </source>
</evidence>
<dbReference type="SMART" id="SM00382">
    <property type="entry name" value="AAA"/>
    <property type="match status" value="1"/>
</dbReference>
<name>A0A941CQG7_9CLOT</name>